<accession>A0A4U0XYP2</accession>
<organism evidence="2 3">
    <name type="scientific">Friedmanniomyces simplex</name>
    <dbReference type="NCBI Taxonomy" id="329884"/>
    <lineage>
        <taxon>Eukaryota</taxon>
        <taxon>Fungi</taxon>
        <taxon>Dikarya</taxon>
        <taxon>Ascomycota</taxon>
        <taxon>Pezizomycotina</taxon>
        <taxon>Dothideomycetes</taxon>
        <taxon>Dothideomycetidae</taxon>
        <taxon>Mycosphaerellales</taxon>
        <taxon>Teratosphaeriaceae</taxon>
        <taxon>Friedmanniomyces</taxon>
    </lineage>
</organism>
<dbReference type="EMBL" id="NAJQ01000041">
    <property type="protein sequence ID" value="TKA82077.1"/>
    <property type="molecule type" value="Genomic_DNA"/>
</dbReference>
<evidence type="ECO:0000256" key="1">
    <source>
        <dbReference type="SAM" id="MobiDB-lite"/>
    </source>
</evidence>
<gene>
    <name evidence="2" type="ORF">B0A55_01515</name>
</gene>
<comment type="caution">
    <text evidence="2">The sequence shown here is derived from an EMBL/GenBank/DDBJ whole genome shotgun (WGS) entry which is preliminary data.</text>
</comment>
<name>A0A4U0XYP2_9PEZI</name>
<protein>
    <submittedName>
        <fullName evidence="2">Uncharacterized protein</fullName>
    </submittedName>
</protein>
<sequence length="84" mass="8837">MSSSTIRQMFKGGTKKTSTASSEIEDHMDMVPTIRLLAASWAGLIKDGMEAAAAEVEKLGKLVYGDGLFKAAMSDAVGGLRDNA</sequence>
<dbReference type="AlphaFoldDB" id="A0A4U0XYP2"/>
<proteinExistence type="predicted"/>
<evidence type="ECO:0000313" key="2">
    <source>
        <dbReference type="EMBL" id="TKA82077.1"/>
    </source>
</evidence>
<dbReference type="Proteomes" id="UP000309340">
    <property type="component" value="Unassembled WGS sequence"/>
</dbReference>
<reference evidence="2 3" key="1">
    <citation type="submission" date="2017-03" db="EMBL/GenBank/DDBJ databases">
        <title>Genomes of endolithic fungi from Antarctica.</title>
        <authorList>
            <person name="Coleine C."/>
            <person name="Masonjones S."/>
            <person name="Stajich J.E."/>
        </authorList>
    </citation>
    <scope>NUCLEOTIDE SEQUENCE [LARGE SCALE GENOMIC DNA]</scope>
    <source>
        <strain evidence="2 3">CCFEE 5184</strain>
    </source>
</reference>
<feature type="region of interest" description="Disordered" evidence="1">
    <location>
        <begin position="1"/>
        <end position="24"/>
    </location>
</feature>
<keyword evidence="3" id="KW-1185">Reference proteome</keyword>
<evidence type="ECO:0000313" key="3">
    <source>
        <dbReference type="Proteomes" id="UP000309340"/>
    </source>
</evidence>